<dbReference type="PANTHER" id="PTHR22765:SF448">
    <property type="entry name" value="GB|AAD18119.1-RELATED"/>
    <property type="match status" value="1"/>
</dbReference>
<comment type="caution">
    <text evidence="6">The sequence shown here is derived from an EMBL/GenBank/DDBJ whole genome shotgun (WGS) entry which is preliminary data.</text>
</comment>
<evidence type="ECO:0000259" key="5">
    <source>
        <dbReference type="PROSITE" id="PS50089"/>
    </source>
</evidence>
<dbReference type="PANTHER" id="PTHR22765">
    <property type="entry name" value="RING FINGER AND PROTEASE ASSOCIATED DOMAIN-CONTAINING"/>
    <property type="match status" value="1"/>
</dbReference>
<protein>
    <recommendedName>
        <fullName evidence="5">RING-type domain-containing protein</fullName>
    </recommendedName>
</protein>
<accession>A0ABQ7LJH4</accession>
<feature type="domain" description="RING-type" evidence="5">
    <location>
        <begin position="343"/>
        <end position="388"/>
    </location>
</feature>
<gene>
    <name evidence="6" type="primary">A09p069670.1_BraROA</name>
    <name evidence="6" type="ORF">IGI04_038188</name>
</gene>
<dbReference type="InterPro" id="IPR011016">
    <property type="entry name" value="Znf_RING-CH"/>
</dbReference>
<evidence type="ECO:0000313" key="6">
    <source>
        <dbReference type="EMBL" id="KAG5386718.1"/>
    </source>
</evidence>
<dbReference type="SMART" id="SM00744">
    <property type="entry name" value="RINGv"/>
    <property type="match status" value="2"/>
</dbReference>
<dbReference type="Pfam" id="PF13639">
    <property type="entry name" value="zf-RING_2"/>
    <property type="match status" value="2"/>
</dbReference>
<dbReference type="PROSITE" id="PS50089">
    <property type="entry name" value="ZF_RING_2"/>
    <property type="match status" value="2"/>
</dbReference>
<feature type="domain" description="RING-type" evidence="5">
    <location>
        <begin position="144"/>
        <end position="187"/>
    </location>
</feature>
<evidence type="ECO:0000313" key="7">
    <source>
        <dbReference type="Proteomes" id="UP000823674"/>
    </source>
</evidence>
<dbReference type="SUPFAM" id="SSF57850">
    <property type="entry name" value="RING/U-box"/>
    <property type="match status" value="2"/>
</dbReference>
<proteinExistence type="predicted"/>
<evidence type="ECO:0000256" key="3">
    <source>
        <dbReference type="ARBA" id="ARBA00022833"/>
    </source>
</evidence>
<dbReference type="SMART" id="SM00184">
    <property type="entry name" value="RING"/>
    <property type="match status" value="2"/>
</dbReference>
<keyword evidence="2 4" id="KW-0863">Zinc-finger</keyword>
<evidence type="ECO:0000256" key="2">
    <source>
        <dbReference type="ARBA" id="ARBA00022771"/>
    </source>
</evidence>
<reference evidence="6 7" key="1">
    <citation type="submission" date="2021-03" db="EMBL/GenBank/DDBJ databases">
        <authorList>
            <person name="King G.J."/>
            <person name="Bancroft I."/>
            <person name="Baten A."/>
            <person name="Bloomfield J."/>
            <person name="Borpatragohain P."/>
            <person name="He Z."/>
            <person name="Irish N."/>
            <person name="Irwin J."/>
            <person name="Liu K."/>
            <person name="Mauleon R.P."/>
            <person name="Moore J."/>
            <person name="Morris R."/>
            <person name="Ostergaard L."/>
            <person name="Wang B."/>
            <person name="Wells R."/>
        </authorList>
    </citation>
    <scope>NUCLEOTIDE SEQUENCE [LARGE SCALE GENOMIC DNA]</scope>
    <source>
        <strain evidence="6">R-o-18</strain>
        <tissue evidence="6">Leaf</tissue>
    </source>
</reference>
<dbReference type="Gene3D" id="3.30.40.10">
    <property type="entry name" value="Zinc/RING finger domain, C3HC4 (zinc finger)"/>
    <property type="match status" value="2"/>
</dbReference>
<keyword evidence="3" id="KW-0862">Zinc</keyword>
<dbReference type="InterPro" id="IPR013083">
    <property type="entry name" value="Znf_RING/FYVE/PHD"/>
</dbReference>
<dbReference type="InterPro" id="IPR051826">
    <property type="entry name" value="E3_ubiquitin-ligase_domain"/>
</dbReference>
<dbReference type="InterPro" id="IPR001841">
    <property type="entry name" value="Znf_RING"/>
</dbReference>
<evidence type="ECO:0000256" key="1">
    <source>
        <dbReference type="ARBA" id="ARBA00022723"/>
    </source>
</evidence>
<keyword evidence="1" id="KW-0479">Metal-binding</keyword>
<name>A0ABQ7LJH4_BRACM</name>
<keyword evidence="7" id="KW-1185">Reference proteome</keyword>
<evidence type="ECO:0000256" key="4">
    <source>
        <dbReference type="PROSITE-ProRule" id="PRU00175"/>
    </source>
</evidence>
<dbReference type="Proteomes" id="UP000823674">
    <property type="component" value="Chromosome A09"/>
</dbReference>
<dbReference type="EMBL" id="JADBGQ010000008">
    <property type="protein sequence ID" value="KAG5386718.1"/>
    <property type="molecule type" value="Genomic_DNA"/>
</dbReference>
<sequence length="392" mass="44746">METKSFKVEVIAHATPQGLSLGFLNSVSIRQSWEIEELLVDENDDGNITSLGSYPDPSFPDKPSVLRLRVQDFAPTTVHQLIHNRFNDPLLSRLITDQIVVESRRRDLPQGPLLMTVFVKFTKKDYVVMPCNSAPLTMTVEEPCAICLEDMSESGQAFCQPPGCVHVFHEDCFVKWLGRHDSCPLCRLSTNPLTNKPSRILEEEKTMDTKSSERFLRIQATARAQSDSSYSSGVVIFQNHHVEILLQDKQRSGSSSCLIETLGSHPDPCREGSTLYLDFDNFTPNYIFRRLAKELNDSNLARYMRDYIFDESQRGDLPQGQPLLITVLVESARRVYLEREETCAICLDDFESKTMSMFPGCFHQFHRECLLEWIERSRRGHGSCPLCRHPFG</sequence>
<organism evidence="6 7">
    <name type="scientific">Brassica rapa subsp. trilocularis</name>
    <dbReference type="NCBI Taxonomy" id="1813537"/>
    <lineage>
        <taxon>Eukaryota</taxon>
        <taxon>Viridiplantae</taxon>
        <taxon>Streptophyta</taxon>
        <taxon>Embryophyta</taxon>
        <taxon>Tracheophyta</taxon>
        <taxon>Spermatophyta</taxon>
        <taxon>Magnoliopsida</taxon>
        <taxon>eudicotyledons</taxon>
        <taxon>Gunneridae</taxon>
        <taxon>Pentapetalae</taxon>
        <taxon>rosids</taxon>
        <taxon>malvids</taxon>
        <taxon>Brassicales</taxon>
        <taxon>Brassicaceae</taxon>
        <taxon>Brassiceae</taxon>
        <taxon>Brassica</taxon>
    </lineage>
</organism>